<dbReference type="EMBL" id="JANIEN010000002">
    <property type="protein sequence ID" value="MDT3451697.1"/>
    <property type="molecule type" value="Genomic_DNA"/>
</dbReference>
<dbReference type="Gene3D" id="1.10.10.10">
    <property type="entry name" value="Winged helix-like DNA-binding domain superfamily/Winged helix DNA-binding domain"/>
    <property type="match status" value="1"/>
</dbReference>
<dbReference type="PROSITE" id="PS51702">
    <property type="entry name" value="HTH_MU"/>
    <property type="match status" value="1"/>
</dbReference>
<dbReference type="SUPFAM" id="SSF46955">
    <property type="entry name" value="Putative DNA-binding domain"/>
    <property type="match status" value="1"/>
</dbReference>
<dbReference type="GO" id="GO:0003677">
    <property type="term" value="F:DNA binding"/>
    <property type="evidence" value="ECO:0007669"/>
    <property type="project" value="InterPro"/>
</dbReference>
<proteinExistence type="predicted"/>
<reference evidence="2" key="1">
    <citation type="submission" date="2022-07" db="EMBL/GenBank/DDBJ databases">
        <title>Sequence of Pasteurella multocoda 17BRD-035.</title>
        <authorList>
            <person name="Roy Chowdhury P."/>
            <person name="Alhamami T."/>
            <person name="Trott D.J."/>
            <person name="Djordvevic S.P."/>
        </authorList>
    </citation>
    <scope>NUCLEOTIDE SEQUENCE</scope>
    <source>
        <strain evidence="2">17BRD-035</strain>
    </source>
</reference>
<accession>A0AAW8V5K9</accession>
<protein>
    <submittedName>
        <fullName evidence="2">Mu transposase C-terminal domain-containing protein</fullName>
    </submittedName>
</protein>
<organism evidence="2 3">
    <name type="scientific">Pasteurella multocida</name>
    <dbReference type="NCBI Taxonomy" id="747"/>
    <lineage>
        <taxon>Bacteria</taxon>
        <taxon>Pseudomonadati</taxon>
        <taxon>Pseudomonadota</taxon>
        <taxon>Gammaproteobacteria</taxon>
        <taxon>Pasteurellales</taxon>
        <taxon>Pasteurellaceae</taxon>
        <taxon>Pasteurella</taxon>
    </lineage>
</organism>
<dbReference type="InterPro" id="IPR009061">
    <property type="entry name" value="DNA-bd_dom_put_sf"/>
</dbReference>
<dbReference type="RefSeq" id="WP_016533374.1">
    <property type="nucleotide sequence ID" value="NZ_CP015569.1"/>
</dbReference>
<feature type="domain" description="HTH Mu-type" evidence="1">
    <location>
        <begin position="8"/>
        <end position="74"/>
    </location>
</feature>
<dbReference type="Gene3D" id="1.10.10.60">
    <property type="entry name" value="Homeodomain-like"/>
    <property type="match status" value="2"/>
</dbReference>
<dbReference type="SUPFAM" id="SSF46689">
    <property type="entry name" value="Homeodomain-like"/>
    <property type="match status" value="2"/>
</dbReference>
<dbReference type="Pfam" id="PF09299">
    <property type="entry name" value="Mu-transpos_C"/>
    <property type="match status" value="1"/>
</dbReference>
<dbReference type="Pfam" id="PF09039">
    <property type="entry name" value="HTH_Tnp_Mu_2"/>
    <property type="match status" value="1"/>
</dbReference>
<name>A0AAW8V5K9_PASMD</name>
<dbReference type="AlphaFoldDB" id="A0AAW8V5K9"/>
<gene>
    <name evidence="2" type="ORF">NQF69_02790</name>
</gene>
<dbReference type="SUPFAM" id="SSF53098">
    <property type="entry name" value="Ribonuclease H-like"/>
    <property type="match status" value="1"/>
</dbReference>
<comment type="caution">
    <text evidence="2">The sequence shown here is derived from an EMBL/GenBank/DDBJ whole genome shotgun (WGS) entry which is preliminary data.</text>
</comment>
<dbReference type="Pfam" id="PF02914">
    <property type="entry name" value="DDE_2"/>
    <property type="match status" value="1"/>
</dbReference>
<evidence type="ECO:0000259" key="1">
    <source>
        <dbReference type="PROSITE" id="PS51702"/>
    </source>
</evidence>
<dbReference type="InterPro" id="IPR003314">
    <property type="entry name" value="Mu-type_HTH"/>
</dbReference>
<dbReference type="Gene3D" id="3.30.420.10">
    <property type="entry name" value="Ribonuclease H-like superfamily/Ribonuclease H"/>
    <property type="match status" value="1"/>
</dbReference>
<dbReference type="GO" id="GO:0004803">
    <property type="term" value="F:transposase activity"/>
    <property type="evidence" value="ECO:0007669"/>
    <property type="project" value="InterPro"/>
</dbReference>
<dbReference type="Pfam" id="PF02316">
    <property type="entry name" value="HTH_Tnp_Mu_1"/>
    <property type="match status" value="1"/>
</dbReference>
<dbReference type="InterPro" id="IPR009057">
    <property type="entry name" value="Homeodomain-like_sf"/>
</dbReference>
<dbReference type="InterPro" id="IPR012337">
    <property type="entry name" value="RNaseH-like_sf"/>
</dbReference>
<dbReference type="InterPro" id="IPR015378">
    <property type="entry name" value="Transposase-like_Mu_C"/>
</dbReference>
<dbReference type="Gene3D" id="2.30.30.130">
    <property type="entry name" value="Transposase, Mu, C-terminal"/>
    <property type="match status" value="1"/>
</dbReference>
<dbReference type="InterPro" id="IPR036388">
    <property type="entry name" value="WH-like_DNA-bd_sf"/>
</dbReference>
<dbReference type="InterPro" id="IPR004189">
    <property type="entry name" value="Phage_Mu_transposase"/>
</dbReference>
<evidence type="ECO:0000313" key="3">
    <source>
        <dbReference type="Proteomes" id="UP001182304"/>
    </source>
</evidence>
<dbReference type="SUPFAM" id="SSF50610">
    <property type="entry name" value="mu transposase, C-terminal domain"/>
    <property type="match status" value="1"/>
</dbReference>
<dbReference type="InterPro" id="IPR015126">
    <property type="entry name" value="Mu_I-gamma"/>
</dbReference>
<sequence>MSGNNLKTHYSAKELLSFSLSVLPNSVQGIIYQAKKNNWTCRKRLAKGGGVEYEFSSLPQPVQAEILLKKQSDNKTEDKIQSQMSESAWNVLASATFEQEKRAERRFQAVVKVARLVENKIPLMKAFEQVVALYATDSNDETISKGSLKRWWYKVKTHPQGIWLPLLLDRTERDNSCRWADISDKAWAFFCADYLRKSKPKFSVCYYRLTLAAEENGWTIPSLSSLKRKFYNEFTEAEIALARGGEHELRELTAPQIRTVMDLEAYEIVNGDGYQHNVFVDWYEDGRPPIRPKTWFWQDVRTRRILSYCVDDSENGDQIRQATLRMIKQYGIPKTILMDNTRAASDKQTTQQRKRGKRQATGIKIDGMFDRLGIKVIRTLVFKGRGNGRAKPIERAFKRDSLPAYVDGDTRLEAFFTGWSVTEKTEDYQFKKGVNKALFLEVLEQGVRLWNDKAGRETELGQGIFSADQLWARDYAQTRQTFATEEQLRQLMMLGESTKVDKHGRFTLKAGYVLNNQKNVYEAQALIGGNVGNVIVRYDPDDLHGTVHIYDQNGVYLCDGECVEKVAFNSEEGARVQKRLINEQRRITKKMVDNHEKLSEHEMAQYRKQFEQSAADFVEPAEKQAFSWTQFVDGNTVKTIKLDHELETETEEQNTLSFEQDLFNGLKQVQK</sequence>
<dbReference type="InterPro" id="IPR036397">
    <property type="entry name" value="RNaseH_sf"/>
</dbReference>
<dbReference type="InterPro" id="IPR009004">
    <property type="entry name" value="Transposase_Mu_C"/>
</dbReference>
<dbReference type="GO" id="GO:0015074">
    <property type="term" value="P:DNA integration"/>
    <property type="evidence" value="ECO:0007669"/>
    <property type="project" value="InterPro"/>
</dbReference>
<dbReference type="GO" id="GO:0006313">
    <property type="term" value="P:DNA transposition"/>
    <property type="evidence" value="ECO:0007669"/>
    <property type="project" value="InterPro"/>
</dbReference>
<evidence type="ECO:0000313" key="2">
    <source>
        <dbReference type="EMBL" id="MDT3451697.1"/>
    </source>
</evidence>
<dbReference type="Proteomes" id="UP001182304">
    <property type="component" value="Unassembled WGS sequence"/>
</dbReference>